<feature type="chain" id="PRO_5038902069" evidence="9">
    <location>
        <begin position="31"/>
        <end position="1115"/>
    </location>
</feature>
<dbReference type="AlphaFoldDB" id="A0A1C6TSI1"/>
<dbReference type="InterPro" id="IPR000209">
    <property type="entry name" value="Peptidase_S8/S53_dom"/>
</dbReference>
<dbReference type="PROSITE" id="PS51892">
    <property type="entry name" value="SUBTILASE"/>
    <property type="match status" value="1"/>
</dbReference>
<dbReference type="EMBL" id="FMHZ01000002">
    <property type="protein sequence ID" value="SCL44764.1"/>
    <property type="molecule type" value="Genomic_DNA"/>
</dbReference>
<evidence type="ECO:0000256" key="2">
    <source>
        <dbReference type="ARBA" id="ARBA00022670"/>
    </source>
</evidence>
<keyword evidence="2 6" id="KW-0645">Protease</keyword>
<evidence type="ECO:0000256" key="3">
    <source>
        <dbReference type="ARBA" id="ARBA00022801"/>
    </source>
</evidence>
<evidence type="ECO:0000256" key="4">
    <source>
        <dbReference type="ARBA" id="ARBA00022825"/>
    </source>
</evidence>
<name>A0A1C6TSI1_9ACTN</name>
<protein>
    <submittedName>
        <fullName evidence="11">Subtilase family protein</fullName>
    </submittedName>
</protein>
<dbReference type="Pfam" id="PF00082">
    <property type="entry name" value="Peptidase_S8"/>
    <property type="match status" value="1"/>
</dbReference>
<evidence type="ECO:0000313" key="11">
    <source>
        <dbReference type="EMBL" id="SCL44764.1"/>
    </source>
</evidence>
<feature type="active site" description="Charge relay system" evidence="5 6">
    <location>
        <position position="235"/>
    </location>
</feature>
<feature type="compositionally biased region" description="Low complexity" evidence="8">
    <location>
        <begin position="272"/>
        <end position="283"/>
    </location>
</feature>
<dbReference type="InterPro" id="IPR050131">
    <property type="entry name" value="Peptidase_S8_subtilisin-like"/>
</dbReference>
<feature type="domain" description="Peptidase S8/S53" evidence="10">
    <location>
        <begin position="226"/>
        <end position="488"/>
    </location>
</feature>
<evidence type="ECO:0000256" key="9">
    <source>
        <dbReference type="SAM" id="SignalP"/>
    </source>
</evidence>
<dbReference type="PROSITE" id="PS00137">
    <property type="entry name" value="SUBTILASE_HIS"/>
    <property type="match status" value="1"/>
</dbReference>
<evidence type="ECO:0000256" key="7">
    <source>
        <dbReference type="RuleBase" id="RU003355"/>
    </source>
</evidence>
<keyword evidence="9" id="KW-0732">Signal</keyword>
<evidence type="ECO:0000256" key="1">
    <source>
        <dbReference type="ARBA" id="ARBA00011073"/>
    </source>
</evidence>
<dbReference type="GO" id="GO:0004252">
    <property type="term" value="F:serine-type endopeptidase activity"/>
    <property type="evidence" value="ECO:0007669"/>
    <property type="project" value="UniProtKB-UniRule"/>
</dbReference>
<keyword evidence="3 6" id="KW-0378">Hydrolase</keyword>
<dbReference type="GO" id="GO:0005975">
    <property type="term" value="P:carbohydrate metabolic process"/>
    <property type="evidence" value="ECO:0007669"/>
    <property type="project" value="UniProtKB-ARBA"/>
</dbReference>
<organism evidence="11 12">
    <name type="scientific">Micromonospora citrea</name>
    <dbReference type="NCBI Taxonomy" id="47855"/>
    <lineage>
        <taxon>Bacteria</taxon>
        <taxon>Bacillati</taxon>
        <taxon>Actinomycetota</taxon>
        <taxon>Actinomycetes</taxon>
        <taxon>Micromonosporales</taxon>
        <taxon>Micromonosporaceae</taxon>
        <taxon>Micromonospora</taxon>
    </lineage>
</organism>
<gene>
    <name evidence="11" type="ORF">GA0070606_0438</name>
</gene>
<feature type="active site" description="Charge relay system" evidence="5 6">
    <location>
        <position position="268"/>
    </location>
</feature>
<accession>A0A1C6TSI1</accession>
<dbReference type="InterPro" id="IPR023828">
    <property type="entry name" value="Peptidase_S8_Ser-AS"/>
</dbReference>
<dbReference type="Proteomes" id="UP000199001">
    <property type="component" value="Unassembled WGS sequence"/>
</dbReference>
<evidence type="ECO:0000256" key="8">
    <source>
        <dbReference type="SAM" id="MobiDB-lite"/>
    </source>
</evidence>
<keyword evidence="12" id="KW-1185">Reference proteome</keyword>
<dbReference type="PANTHER" id="PTHR43806">
    <property type="entry name" value="PEPTIDASE S8"/>
    <property type="match status" value="1"/>
</dbReference>
<dbReference type="InterPro" id="IPR022398">
    <property type="entry name" value="Peptidase_S8_His-AS"/>
</dbReference>
<dbReference type="Gene3D" id="2.60.40.10">
    <property type="entry name" value="Immunoglobulins"/>
    <property type="match status" value="1"/>
</dbReference>
<evidence type="ECO:0000259" key="10">
    <source>
        <dbReference type="Pfam" id="PF00082"/>
    </source>
</evidence>
<feature type="signal peptide" evidence="9">
    <location>
        <begin position="1"/>
        <end position="30"/>
    </location>
</feature>
<dbReference type="InterPro" id="IPR013783">
    <property type="entry name" value="Ig-like_fold"/>
</dbReference>
<feature type="active site" description="Charge relay system" evidence="5 6">
    <location>
        <position position="442"/>
    </location>
</feature>
<dbReference type="InterPro" id="IPR036852">
    <property type="entry name" value="Peptidase_S8/S53_dom_sf"/>
</dbReference>
<evidence type="ECO:0000256" key="6">
    <source>
        <dbReference type="PROSITE-ProRule" id="PRU01240"/>
    </source>
</evidence>
<reference evidence="12" key="1">
    <citation type="submission" date="2016-06" db="EMBL/GenBank/DDBJ databases">
        <authorList>
            <person name="Varghese N."/>
            <person name="Submissions Spin"/>
        </authorList>
    </citation>
    <scope>NUCLEOTIDE SEQUENCE [LARGE SCALE GENOMIC DNA]</scope>
    <source>
        <strain evidence="12">DSM 43903</strain>
    </source>
</reference>
<dbReference type="STRING" id="47855.GA0070606_0438"/>
<evidence type="ECO:0000313" key="12">
    <source>
        <dbReference type="Proteomes" id="UP000199001"/>
    </source>
</evidence>
<dbReference type="SUPFAM" id="SSF52743">
    <property type="entry name" value="Subtilisin-like"/>
    <property type="match status" value="1"/>
</dbReference>
<proteinExistence type="inferred from homology"/>
<feature type="region of interest" description="Disordered" evidence="8">
    <location>
        <begin position="258"/>
        <end position="286"/>
    </location>
</feature>
<dbReference type="PROSITE" id="PS00138">
    <property type="entry name" value="SUBTILASE_SER"/>
    <property type="match status" value="1"/>
</dbReference>
<dbReference type="PRINTS" id="PR00723">
    <property type="entry name" value="SUBTILISIN"/>
</dbReference>
<dbReference type="PROSITE" id="PS00136">
    <property type="entry name" value="SUBTILASE_ASP"/>
    <property type="match status" value="1"/>
</dbReference>
<dbReference type="InterPro" id="IPR015500">
    <property type="entry name" value="Peptidase_S8_subtilisin-rel"/>
</dbReference>
<dbReference type="GO" id="GO:0006508">
    <property type="term" value="P:proteolysis"/>
    <property type="evidence" value="ECO:0007669"/>
    <property type="project" value="UniProtKB-KW"/>
</dbReference>
<dbReference type="PANTHER" id="PTHR43806:SF65">
    <property type="entry name" value="SERINE PROTEASE APRX"/>
    <property type="match status" value="1"/>
</dbReference>
<evidence type="ECO:0000256" key="5">
    <source>
        <dbReference type="PIRSR" id="PIRSR615500-1"/>
    </source>
</evidence>
<sequence length="1115" mass="116073">MRSHWQFAARVGLALAVLTSAQVTVGQAAAGTTGAAPSRAKPAPVQPARTVTLLTGDRITVHGADAARYSITRGKGREHVTFAATRAAGHLRVVPSDAVGALRDGLLDSRLFDVTTLLHSGYDDRAAELPLIVTYADDAAGRTARAGAATAGARVMRALPGKGNFAVRAARSDAGQFWRSLTGGPRAAAPTSGVRKVWLDGLRKPALATSVPQIGAPAAWQAGYTGKGVTVAVLDSGVDSDHPDLAGRIAASQNFTEGVEDDRDLSGHGTHVASTVAGSGAASDGRNRGVAPDANLVSGKVCVVLGCAESWIMAGMQWAVTEQHAKIVNLSIGGPDGPETDPLEQAVTDLSARYGALFVVAAGNAGPAQSIGSPASAPAALAVGAVSRDDVLADFSSRGPATGDAAAKPEVTAPGVDITAARSSDGNVGTPGDAYVTLSGTSMAAPHAAGAAALLAQQHPDWSGERLKATLMAAAKRVPDAGVFGQGAGRVDVGRATTQSITASPPSVAFGLHQWPHTDDEPVTRTVTYRNSGNEPIELTLTAQATGPTNQPAPVGMFTLAANRLTVPAGGTAQTTLTVSTRLDVPDGNYGGYLVATAGDLVVNTPLSVGKEIESYDMTLVHTNRDGSPATDVMPMLYRTDGTTEEIPVPASGRLRLPRGTYMVGTWIYGPDGDFTHLVQPRLELTRNQTVSLDARLAEPLKVTVPNATASSLVAELIVGVATEDGAGIASLTHGHSFDQIYSAQLGPAGPQDGVWAKVGSQWARGGDAGPTDSPYAYRLAWYVRGSVPTGFVRNVRPEELATVYASYASSTPGLRGRFHAIAAAEGLPSGGFLADVDFALPLTRTEYYNVDAGVTWENGFLEHSADNQHFVTSLWGVGRYQPGRVYRESWNRGVFGPAFFELDIPDGEPKGVARTDNTIHAYLALYSDVVGRFAASQDAEYTSSLYRNGSLLGTADGWESTFEVPADPAGYRLRLDARRDAPASLATRTSIEWTFRSAAGPASSAALPVSVVRFAPQLDRTNAALAGATVKIPVTVYRQPGAPTGTVRDLTVDASYDDGRTWQRVELNRSGAGGILTVRHPATAGYVSLRARSTDSAGNTVDQTIIRAYRLTEG</sequence>
<keyword evidence="4 6" id="KW-0720">Serine protease</keyword>
<dbReference type="InterPro" id="IPR023827">
    <property type="entry name" value="Peptidase_S8_Asp-AS"/>
</dbReference>
<comment type="similarity">
    <text evidence="1 6 7">Belongs to the peptidase S8 family.</text>
</comment>
<dbReference type="Gene3D" id="3.40.50.200">
    <property type="entry name" value="Peptidase S8/S53 domain"/>
    <property type="match status" value="1"/>
</dbReference>